<proteinExistence type="predicted"/>
<organism evidence="2 3">
    <name type="scientific">Steroidobacter flavus</name>
    <dbReference type="NCBI Taxonomy" id="1842136"/>
    <lineage>
        <taxon>Bacteria</taxon>
        <taxon>Pseudomonadati</taxon>
        <taxon>Pseudomonadota</taxon>
        <taxon>Gammaproteobacteria</taxon>
        <taxon>Steroidobacterales</taxon>
        <taxon>Steroidobacteraceae</taxon>
        <taxon>Steroidobacter</taxon>
    </lineage>
</organism>
<protein>
    <submittedName>
        <fullName evidence="2">Restriction endonuclease</fullName>
    </submittedName>
</protein>
<keyword evidence="2" id="KW-0540">Nuclease</keyword>
<keyword evidence="2" id="KW-0378">Hydrolase</keyword>
<dbReference type="SUPFAM" id="SSF52980">
    <property type="entry name" value="Restriction endonuclease-like"/>
    <property type="match status" value="1"/>
</dbReference>
<dbReference type="Proteomes" id="UP001595904">
    <property type="component" value="Unassembled WGS sequence"/>
</dbReference>
<dbReference type="InterPro" id="IPR007560">
    <property type="entry name" value="Restrct_endonuc_IV_Mrr"/>
</dbReference>
<reference evidence="3" key="1">
    <citation type="journal article" date="2019" name="Int. J. Syst. Evol. Microbiol.">
        <title>The Global Catalogue of Microorganisms (GCM) 10K type strain sequencing project: providing services to taxonomists for standard genome sequencing and annotation.</title>
        <authorList>
            <consortium name="The Broad Institute Genomics Platform"/>
            <consortium name="The Broad Institute Genome Sequencing Center for Infectious Disease"/>
            <person name="Wu L."/>
            <person name="Ma J."/>
        </authorList>
    </citation>
    <scope>NUCLEOTIDE SEQUENCE [LARGE SCALE GENOMIC DNA]</scope>
    <source>
        <strain evidence="3">CGMCC 1.10759</strain>
    </source>
</reference>
<dbReference type="InterPro" id="IPR052906">
    <property type="entry name" value="Type_IV_Methyl-Rstrct_Enzyme"/>
</dbReference>
<dbReference type="Gene3D" id="3.40.1350.10">
    <property type="match status" value="1"/>
</dbReference>
<dbReference type="Pfam" id="PF04471">
    <property type="entry name" value="Mrr_cat"/>
    <property type="match status" value="1"/>
</dbReference>
<evidence type="ECO:0000259" key="1">
    <source>
        <dbReference type="Pfam" id="PF04471"/>
    </source>
</evidence>
<sequence>MHDSMLFLPRDESILGKAHRLRWGVCPEEELRNYPWLTVFDEEAPQNPLEIDELSTGIGFAVRYSKRHRETAVGRVPVNSFIADGVLDAINDDPQVLLALSKVGFEELIAELFARMGFAVDLLRSTKDDGMDFMAVWDDERSDPIVLAVQTKHPDRRSSGRKRTTLSVATVREIYGVAKAWNLAGAVAITSSAYSPEAKRFAEMKPAEISLASRQDVLEWIRRYRWNRDE</sequence>
<dbReference type="InterPro" id="IPR011335">
    <property type="entry name" value="Restrct_endonuc-II-like"/>
</dbReference>
<evidence type="ECO:0000313" key="2">
    <source>
        <dbReference type="EMBL" id="MFC4311672.1"/>
    </source>
</evidence>
<dbReference type="PANTHER" id="PTHR30015">
    <property type="entry name" value="MRR RESTRICTION SYSTEM PROTEIN"/>
    <property type="match status" value="1"/>
</dbReference>
<dbReference type="EMBL" id="JBHSDU010000010">
    <property type="protein sequence ID" value="MFC4311672.1"/>
    <property type="molecule type" value="Genomic_DNA"/>
</dbReference>
<evidence type="ECO:0000313" key="3">
    <source>
        <dbReference type="Proteomes" id="UP001595904"/>
    </source>
</evidence>
<dbReference type="RefSeq" id="WP_380600416.1">
    <property type="nucleotide sequence ID" value="NZ_JBHSDU010000010.1"/>
</dbReference>
<keyword evidence="3" id="KW-1185">Reference proteome</keyword>
<keyword evidence="2" id="KW-0255">Endonuclease</keyword>
<accession>A0ABV8SXC0</accession>
<dbReference type="GO" id="GO:0004519">
    <property type="term" value="F:endonuclease activity"/>
    <property type="evidence" value="ECO:0007669"/>
    <property type="project" value="UniProtKB-KW"/>
</dbReference>
<gene>
    <name evidence="2" type="ORF">ACFPN2_21480</name>
</gene>
<name>A0ABV8SXC0_9GAMM</name>
<feature type="domain" description="Restriction endonuclease type IV Mrr" evidence="1">
    <location>
        <begin position="99"/>
        <end position="221"/>
    </location>
</feature>
<dbReference type="InterPro" id="IPR011856">
    <property type="entry name" value="tRNA_endonuc-like_dom_sf"/>
</dbReference>
<dbReference type="PANTHER" id="PTHR30015:SF7">
    <property type="entry name" value="TYPE IV METHYL-DIRECTED RESTRICTION ENZYME ECOKMRR"/>
    <property type="match status" value="1"/>
</dbReference>
<comment type="caution">
    <text evidence="2">The sequence shown here is derived from an EMBL/GenBank/DDBJ whole genome shotgun (WGS) entry which is preliminary data.</text>
</comment>